<comment type="caution">
    <text evidence="6">The sequence shown here is derived from an EMBL/GenBank/DDBJ whole genome shotgun (WGS) entry which is preliminary data.</text>
</comment>
<proteinExistence type="inferred from homology"/>
<dbReference type="Gene3D" id="1.10.10.10">
    <property type="entry name" value="Winged helix-like DNA-binding domain superfamily/Winged helix DNA-binding domain"/>
    <property type="match status" value="1"/>
</dbReference>
<dbReference type="PANTHER" id="PTHR30346:SF0">
    <property type="entry name" value="HCA OPERON TRANSCRIPTIONAL ACTIVATOR HCAR"/>
    <property type="match status" value="1"/>
</dbReference>
<dbReference type="GO" id="GO:0003700">
    <property type="term" value="F:DNA-binding transcription factor activity"/>
    <property type="evidence" value="ECO:0007669"/>
    <property type="project" value="InterPro"/>
</dbReference>
<evidence type="ECO:0000256" key="3">
    <source>
        <dbReference type="ARBA" id="ARBA00023125"/>
    </source>
</evidence>
<gene>
    <name evidence="6" type="ORF">DVZ84_34295</name>
</gene>
<dbReference type="InterPro" id="IPR005119">
    <property type="entry name" value="LysR_subst-bd"/>
</dbReference>
<reference evidence="6 7" key="1">
    <citation type="submission" date="2018-07" db="EMBL/GenBank/DDBJ databases">
        <title>Genome guided investigation of antibiotics producing actinomycetales strain isolated from a Macau mangrove ecosystem.</title>
        <authorList>
            <person name="Hu D."/>
        </authorList>
    </citation>
    <scope>NUCLEOTIDE SEQUENCE [LARGE SCALE GENOMIC DNA]</scope>
    <source>
        <strain evidence="6 7">2297</strain>
    </source>
</reference>
<evidence type="ECO:0000256" key="2">
    <source>
        <dbReference type="ARBA" id="ARBA00023015"/>
    </source>
</evidence>
<evidence type="ECO:0000313" key="6">
    <source>
        <dbReference type="EMBL" id="RDD84627.1"/>
    </source>
</evidence>
<keyword evidence="3" id="KW-0238">DNA-binding</keyword>
<dbReference type="Pfam" id="PF00126">
    <property type="entry name" value="HTH_1"/>
    <property type="match status" value="1"/>
</dbReference>
<dbReference type="PANTHER" id="PTHR30346">
    <property type="entry name" value="TRANSCRIPTIONAL DUAL REGULATOR HCAR-RELATED"/>
    <property type="match status" value="1"/>
</dbReference>
<organism evidence="6 7">
    <name type="scientific">Streptomyces parvulus</name>
    <dbReference type="NCBI Taxonomy" id="146923"/>
    <lineage>
        <taxon>Bacteria</taxon>
        <taxon>Bacillati</taxon>
        <taxon>Actinomycetota</taxon>
        <taxon>Actinomycetes</taxon>
        <taxon>Kitasatosporales</taxon>
        <taxon>Streptomycetaceae</taxon>
        <taxon>Streptomyces</taxon>
    </lineage>
</organism>
<feature type="domain" description="HTH lysR-type" evidence="5">
    <location>
        <begin position="3"/>
        <end position="60"/>
    </location>
</feature>
<dbReference type="AlphaFoldDB" id="A0A369UVY3"/>
<dbReference type="RefSeq" id="WP_114532971.1">
    <property type="nucleotide sequence ID" value="NZ_QQBH01000038.1"/>
</dbReference>
<dbReference type="InterPro" id="IPR000847">
    <property type="entry name" value="LysR_HTH_N"/>
</dbReference>
<dbReference type="PROSITE" id="PS50931">
    <property type="entry name" value="HTH_LYSR"/>
    <property type="match status" value="1"/>
</dbReference>
<dbReference type="PRINTS" id="PR00039">
    <property type="entry name" value="HTHLYSR"/>
</dbReference>
<evidence type="ECO:0000256" key="1">
    <source>
        <dbReference type="ARBA" id="ARBA00009437"/>
    </source>
</evidence>
<dbReference type="InterPro" id="IPR036388">
    <property type="entry name" value="WH-like_DNA-bd_sf"/>
</dbReference>
<evidence type="ECO:0000256" key="4">
    <source>
        <dbReference type="ARBA" id="ARBA00023163"/>
    </source>
</evidence>
<dbReference type="InterPro" id="IPR036390">
    <property type="entry name" value="WH_DNA-bd_sf"/>
</dbReference>
<dbReference type="GO" id="GO:0003677">
    <property type="term" value="F:DNA binding"/>
    <property type="evidence" value="ECO:0007669"/>
    <property type="project" value="UniProtKB-KW"/>
</dbReference>
<accession>A0A369UVY3</accession>
<dbReference type="SUPFAM" id="SSF53850">
    <property type="entry name" value="Periplasmic binding protein-like II"/>
    <property type="match status" value="1"/>
</dbReference>
<keyword evidence="2" id="KW-0805">Transcription regulation</keyword>
<dbReference type="OrthoDB" id="79118at2"/>
<dbReference type="EMBL" id="QQBH01000038">
    <property type="protein sequence ID" value="RDD84627.1"/>
    <property type="molecule type" value="Genomic_DNA"/>
</dbReference>
<name>A0A369UVY3_9ACTN</name>
<keyword evidence="4" id="KW-0804">Transcription</keyword>
<dbReference type="Pfam" id="PF03466">
    <property type="entry name" value="LysR_substrate"/>
    <property type="match status" value="1"/>
</dbReference>
<dbReference type="CDD" id="cd08414">
    <property type="entry name" value="PBP2_LTTR_aromatics_like"/>
    <property type="match status" value="1"/>
</dbReference>
<dbReference type="FunFam" id="1.10.10.10:FF:000001">
    <property type="entry name" value="LysR family transcriptional regulator"/>
    <property type="match status" value="1"/>
</dbReference>
<evidence type="ECO:0000313" key="7">
    <source>
        <dbReference type="Proteomes" id="UP000253742"/>
    </source>
</evidence>
<dbReference type="Proteomes" id="UP000253742">
    <property type="component" value="Unassembled WGS sequence"/>
</dbReference>
<sequence length="314" mass="34511">MDVNTRRLWHFATLADELHFTRAAAILHISQQGLSRSIAELEEQVGVPLLIRTTRSVALTEAGELFLRGVRTALAALEEGTAAARATCPDLEKPLRVGFSVSSLLELDAPILRAFRARYPSVALELETFQWSDPSCGLCSDATDIAFIRMPIECPDLHVEPMFVEPRAVGVDQSHPLAAAGSVTLSDLVDEQILAPRTDDKTWFRFWTLRDTELDEGSLPRIGPVVGSMEGELEKVGSGEAITITAISMSRFAPRPSIVYRPITDVPGSELVLAWRGPATPMIEAFRATAAEVRDREKDLVSRIETATGRPYEF</sequence>
<dbReference type="GO" id="GO:0032993">
    <property type="term" value="C:protein-DNA complex"/>
    <property type="evidence" value="ECO:0007669"/>
    <property type="project" value="TreeGrafter"/>
</dbReference>
<protein>
    <submittedName>
        <fullName evidence="6">LysR family transcriptional regulator</fullName>
    </submittedName>
</protein>
<dbReference type="Gene3D" id="3.40.190.10">
    <property type="entry name" value="Periplasmic binding protein-like II"/>
    <property type="match status" value="2"/>
</dbReference>
<dbReference type="SUPFAM" id="SSF46785">
    <property type="entry name" value="Winged helix' DNA-binding domain"/>
    <property type="match status" value="1"/>
</dbReference>
<comment type="similarity">
    <text evidence="1">Belongs to the LysR transcriptional regulatory family.</text>
</comment>
<evidence type="ECO:0000259" key="5">
    <source>
        <dbReference type="PROSITE" id="PS50931"/>
    </source>
</evidence>